<accession>A0ACA9KG18</accession>
<gene>
    <name evidence="1" type="ORF">DHETER_LOCUS1663</name>
</gene>
<name>A0ACA9KG18_9GLOM</name>
<organism evidence="1 2">
    <name type="scientific">Dentiscutata heterogama</name>
    <dbReference type="NCBI Taxonomy" id="1316150"/>
    <lineage>
        <taxon>Eukaryota</taxon>
        <taxon>Fungi</taxon>
        <taxon>Fungi incertae sedis</taxon>
        <taxon>Mucoromycota</taxon>
        <taxon>Glomeromycotina</taxon>
        <taxon>Glomeromycetes</taxon>
        <taxon>Diversisporales</taxon>
        <taxon>Gigasporaceae</taxon>
        <taxon>Dentiscutata</taxon>
    </lineage>
</organism>
<keyword evidence="2" id="KW-1185">Reference proteome</keyword>
<evidence type="ECO:0000313" key="1">
    <source>
        <dbReference type="EMBL" id="CAG8469873.1"/>
    </source>
</evidence>
<proteinExistence type="predicted"/>
<reference evidence="1" key="1">
    <citation type="submission" date="2021-06" db="EMBL/GenBank/DDBJ databases">
        <authorList>
            <person name="Kallberg Y."/>
            <person name="Tangrot J."/>
            <person name="Rosling A."/>
        </authorList>
    </citation>
    <scope>NUCLEOTIDE SEQUENCE</scope>
    <source>
        <strain evidence="1">IL203A</strain>
    </source>
</reference>
<evidence type="ECO:0000313" key="2">
    <source>
        <dbReference type="Proteomes" id="UP000789702"/>
    </source>
</evidence>
<protein>
    <submittedName>
        <fullName evidence="1">5900_t:CDS:1</fullName>
    </submittedName>
</protein>
<comment type="caution">
    <text evidence="1">The sequence shown here is derived from an EMBL/GenBank/DDBJ whole genome shotgun (WGS) entry which is preliminary data.</text>
</comment>
<feature type="non-terminal residue" evidence="1">
    <location>
        <position position="1"/>
    </location>
</feature>
<dbReference type="EMBL" id="CAJVPU010001054">
    <property type="protein sequence ID" value="CAG8469873.1"/>
    <property type="molecule type" value="Genomic_DNA"/>
</dbReference>
<sequence>ECTNDQKLADCVIAQRLVSNDDVEASSFVFCIFDNLDSLNNLDDKVAE</sequence>
<dbReference type="Proteomes" id="UP000789702">
    <property type="component" value="Unassembled WGS sequence"/>
</dbReference>